<keyword evidence="1" id="KW-0863">Zinc-finger</keyword>
<dbReference type="GO" id="GO:0003676">
    <property type="term" value="F:nucleic acid binding"/>
    <property type="evidence" value="ECO:0007669"/>
    <property type="project" value="InterPro"/>
</dbReference>
<dbReference type="Proteomes" id="UP001054252">
    <property type="component" value="Unassembled WGS sequence"/>
</dbReference>
<keyword evidence="5" id="KW-1185">Reference proteome</keyword>
<dbReference type="Pfam" id="PF22936">
    <property type="entry name" value="Pol_BBD"/>
    <property type="match status" value="1"/>
</dbReference>
<keyword evidence="1" id="KW-0862">Zinc</keyword>
<evidence type="ECO:0000256" key="2">
    <source>
        <dbReference type="SAM" id="MobiDB-lite"/>
    </source>
</evidence>
<name>A0AAV5I0F7_9ROSI</name>
<reference evidence="4 5" key="1">
    <citation type="journal article" date="2021" name="Commun. Biol.">
        <title>The genome of Shorea leprosula (Dipterocarpaceae) highlights the ecological relevance of drought in aseasonal tropical rainforests.</title>
        <authorList>
            <person name="Ng K.K.S."/>
            <person name="Kobayashi M.J."/>
            <person name="Fawcett J.A."/>
            <person name="Hatakeyama M."/>
            <person name="Paape T."/>
            <person name="Ng C.H."/>
            <person name="Ang C.C."/>
            <person name="Tnah L.H."/>
            <person name="Lee C.T."/>
            <person name="Nishiyama T."/>
            <person name="Sese J."/>
            <person name="O'Brien M.J."/>
            <person name="Copetti D."/>
            <person name="Mohd Noor M.I."/>
            <person name="Ong R.C."/>
            <person name="Putra M."/>
            <person name="Sireger I.Z."/>
            <person name="Indrioko S."/>
            <person name="Kosugi Y."/>
            <person name="Izuno A."/>
            <person name="Isagi Y."/>
            <person name="Lee S.L."/>
            <person name="Shimizu K.K."/>
        </authorList>
    </citation>
    <scope>NUCLEOTIDE SEQUENCE [LARGE SCALE GENOMIC DNA]</scope>
    <source>
        <strain evidence="4">214</strain>
    </source>
</reference>
<dbReference type="AlphaFoldDB" id="A0AAV5I0F7"/>
<comment type="caution">
    <text evidence="4">The sequence shown here is derived from an EMBL/GenBank/DDBJ whole genome shotgun (WGS) entry which is preliminary data.</text>
</comment>
<dbReference type="InterPro" id="IPR054722">
    <property type="entry name" value="PolX-like_BBD"/>
</dbReference>
<feature type="region of interest" description="Disordered" evidence="2">
    <location>
        <begin position="65"/>
        <end position="97"/>
    </location>
</feature>
<accession>A0AAV5I0F7</accession>
<dbReference type="PROSITE" id="PS50158">
    <property type="entry name" value="ZF_CCHC"/>
    <property type="match status" value="1"/>
</dbReference>
<dbReference type="CDD" id="cd09272">
    <property type="entry name" value="RNase_HI_RT_Ty1"/>
    <property type="match status" value="1"/>
</dbReference>
<keyword evidence="1" id="KW-0479">Metal-binding</keyword>
<dbReference type="InterPro" id="IPR001878">
    <property type="entry name" value="Znf_CCHC"/>
</dbReference>
<evidence type="ECO:0000313" key="5">
    <source>
        <dbReference type="Proteomes" id="UP001054252"/>
    </source>
</evidence>
<dbReference type="GO" id="GO:0008270">
    <property type="term" value="F:zinc ion binding"/>
    <property type="evidence" value="ECO:0007669"/>
    <property type="project" value="UniProtKB-KW"/>
</dbReference>
<dbReference type="Pfam" id="PF07727">
    <property type="entry name" value="RVT_2"/>
    <property type="match status" value="1"/>
</dbReference>
<dbReference type="InterPro" id="IPR013103">
    <property type="entry name" value="RVT_2"/>
</dbReference>
<dbReference type="PANTHER" id="PTHR11439">
    <property type="entry name" value="GAG-POL-RELATED RETROTRANSPOSON"/>
    <property type="match status" value="1"/>
</dbReference>
<organism evidence="4 5">
    <name type="scientific">Rubroshorea leprosula</name>
    <dbReference type="NCBI Taxonomy" id="152421"/>
    <lineage>
        <taxon>Eukaryota</taxon>
        <taxon>Viridiplantae</taxon>
        <taxon>Streptophyta</taxon>
        <taxon>Embryophyta</taxon>
        <taxon>Tracheophyta</taxon>
        <taxon>Spermatophyta</taxon>
        <taxon>Magnoliopsida</taxon>
        <taxon>eudicotyledons</taxon>
        <taxon>Gunneridae</taxon>
        <taxon>Pentapetalae</taxon>
        <taxon>rosids</taxon>
        <taxon>malvids</taxon>
        <taxon>Malvales</taxon>
        <taxon>Dipterocarpaceae</taxon>
        <taxon>Rubroshorea</taxon>
    </lineage>
</organism>
<dbReference type="PANTHER" id="PTHR11439:SF483">
    <property type="entry name" value="PEPTIDE SYNTHASE GLIP-LIKE, PUTATIVE (AFU_ORTHOLOGUE AFUA_3G12920)-RELATED"/>
    <property type="match status" value="1"/>
</dbReference>
<sequence length="554" mass="63138">MRVLFDYHKLLSVVENGVTEIVENVNDAQKHAHRESTKKDKKALYFIHQEIKKPIKQVFQSQVSIKGDQGGETSQKHSGSRSRGRGRGFYFNKGHGGHNNNYGVGGNDQEKSNFDHQQNSKGCGHGCGRGRYDKSNVECYHCHKHGHYSNECKCKDNTQKAHCVQGDDDVDGGHALLMVIVVGETPNYHIWFLDTRCTNHMSGKRELFVDLDESFHTKVKFVDNRTIPVIGKRRILINLKNGNHKYISNVFYIPSMKSNLLSVGQLLEKGYVMSLRDHQFSILDNQDSEPMTFEEAIQDSKWVNVMNEEIKPIERNNTWVLTDIPQGHKAIDVKWVFKTKVKSNGETIKLIIGLVAQNQWKIHQMDVNSAFLSGPLEEEVYVQQPPGFMKQGSEDKVNNYGDILLLSIYVDDLIFTGNNPTMIEDSKKSMMDNCAILGYSDSDWVGDLDDQKSTSRCYFNFGATTFSWSSKSSLLLLYQLVKQNLAKNPVTHGRSKHIDVRYHFLRDQVGKKAIELVYCKSENQVANILTKPLKFEAFIKLRSMLGMTTLLDQD</sequence>
<gene>
    <name evidence="4" type="ORF">SLEP1_g6248</name>
</gene>
<feature type="compositionally biased region" description="Low complexity" evidence="2">
    <location>
        <begin position="88"/>
        <end position="97"/>
    </location>
</feature>
<evidence type="ECO:0000256" key="1">
    <source>
        <dbReference type="PROSITE-ProRule" id="PRU00047"/>
    </source>
</evidence>
<proteinExistence type="predicted"/>
<feature type="domain" description="CCHC-type" evidence="3">
    <location>
        <begin position="139"/>
        <end position="153"/>
    </location>
</feature>
<dbReference type="EMBL" id="BPVZ01000006">
    <property type="protein sequence ID" value="GKU92535.1"/>
    <property type="molecule type" value="Genomic_DNA"/>
</dbReference>
<evidence type="ECO:0000259" key="3">
    <source>
        <dbReference type="PROSITE" id="PS50158"/>
    </source>
</evidence>
<evidence type="ECO:0000313" key="4">
    <source>
        <dbReference type="EMBL" id="GKU92535.1"/>
    </source>
</evidence>
<protein>
    <recommendedName>
        <fullName evidence="3">CCHC-type domain-containing protein</fullName>
    </recommendedName>
</protein>